<dbReference type="Proteomes" id="UP001157418">
    <property type="component" value="Unassembled WGS sequence"/>
</dbReference>
<proteinExistence type="predicted"/>
<keyword evidence="2" id="KW-1185">Reference proteome</keyword>
<reference evidence="1 2" key="1">
    <citation type="submission" date="2022-01" db="EMBL/GenBank/DDBJ databases">
        <authorList>
            <person name="Xiong W."/>
            <person name="Schranz E."/>
        </authorList>
    </citation>
    <scope>NUCLEOTIDE SEQUENCE [LARGE SCALE GENOMIC DNA]</scope>
</reference>
<evidence type="ECO:0000313" key="2">
    <source>
        <dbReference type="Proteomes" id="UP001157418"/>
    </source>
</evidence>
<name>A0AAU9MAX5_9ASTR</name>
<organism evidence="1 2">
    <name type="scientific">Lactuca virosa</name>
    <dbReference type="NCBI Taxonomy" id="75947"/>
    <lineage>
        <taxon>Eukaryota</taxon>
        <taxon>Viridiplantae</taxon>
        <taxon>Streptophyta</taxon>
        <taxon>Embryophyta</taxon>
        <taxon>Tracheophyta</taxon>
        <taxon>Spermatophyta</taxon>
        <taxon>Magnoliopsida</taxon>
        <taxon>eudicotyledons</taxon>
        <taxon>Gunneridae</taxon>
        <taxon>Pentapetalae</taxon>
        <taxon>asterids</taxon>
        <taxon>campanulids</taxon>
        <taxon>Asterales</taxon>
        <taxon>Asteraceae</taxon>
        <taxon>Cichorioideae</taxon>
        <taxon>Cichorieae</taxon>
        <taxon>Lactucinae</taxon>
        <taxon>Lactuca</taxon>
    </lineage>
</organism>
<evidence type="ECO:0000313" key="1">
    <source>
        <dbReference type="EMBL" id="CAH1421249.1"/>
    </source>
</evidence>
<sequence length="75" mass="8566">MTVVTLEMLEKKEKFRIHDQMIVLEGAKTTTERTKDNTTDEINEEAENMKQIHEALSTGIAAATDFDEIKLNLKN</sequence>
<dbReference type="EMBL" id="CAKMRJ010001112">
    <property type="protein sequence ID" value="CAH1421249.1"/>
    <property type="molecule type" value="Genomic_DNA"/>
</dbReference>
<protein>
    <submittedName>
        <fullName evidence="1">Uncharacterized protein</fullName>
    </submittedName>
</protein>
<dbReference type="AlphaFoldDB" id="A0AAU9MAX5"/>
<accession>A0AAU9MAX5</accession>
<comment type="caution">
    <text evidence="1">The sequence shown here is derived from an EMBL/GenBank/DDBJ whole genome shotgun (WGS) entry which is preliminary data.</text>
</comment>
<gene>
    <name evidence="1" type="ORF">LVIROSA_LOCUS8660</name>
</gene>